<evidence type="ECO:0000313" key="10">
    <source>
        <dbReference type="Proteomes" id="UP000290189"/>
    </source>
</evidence>
<dbReference type="Proteomes" id="UP000039324">
    <property type="component" value="Unassembled WGS sequence"/>
</dbReference>
<dbReference type="SMART" id="SM00178">
    <property type="entry name" value="SAR"/>
    <property type="match status" value="1"/>
</dbReference>
<dbReference type="Gene3D" id="3.40.50.300">
    <property type="entry name" value="P-loop containing nucleotide triphosphate hydrolases"/>
    <property type="match status" value="1"/>
</dbReference>
<dbReference type="Pfam" id="PF00025">
    <property type="entry name" value="Arf"/>
    <property type="match status" value="1"/>
</dbReference>
<dbReference type="SUPFAM" id="SSF52540">
    <property type="entry name" value="P-loop containing nucleoside triphosphate hydrolases"/>
    <property type="match status" value="1"/>
</dbReference>
<evidence type="ECO:0000256" key="2">
    <source>
        <dbReference type="ARBA" id="ARBA00022741"/>
    </source>
</evidence>
<dbReference type="GO" id="GO:0030010">
    <property type="term" value="P:establishment of cell polarity"/>
    <property type="evidence" value="ECO:0007669"/>
    <property type="project" value="UniProtKB-ARBA"/>
</dbReference>
<dbReference type="STRING" id="37360.A0A0G4ILP3"/>
<dbReference type="FunFam" id="3.40.50.300:FF:000412">
    <property type="entry name" value="ADP-ribosylation factor 1"/>
    <property type="match status" value="1"/>
</dbReference>
<reference evidence="8 10" key="2">
    <citation type="submission" date="2018-03" db="EMBL/GenBank/DDBJ databases">
        <authorList>
            <person name="Fogelqvist J."/>
        </authorList>
    </citation>
    <scope>NUCLEOTIDE SEQUENCE [LARGE SCALE GENOMIC DNA]</scope>
</reference>
<evidence type="ECO:0000313" key="8">
    <source>
        <dbReference type="EMBL" id="SPQ93367.1"/>
    </source>
</evidence>
<dbReference type="SMART" id="SM00177">
    <property type="entry name" value="ARF"/>
    <property type="match status" value="1"/>
</dbReference>
<gene>
    <name evidence="7" type="ORF">PBRA_004778</name>
    <name evidence="8" type="ORF">PLBR_LOCUS582</name>
</gene>
<dbReference type="GO" id="GO:0005525">
    <property type="term" value="F:GTP binding"/>
    <property type="evidence" value="ECO:0007669"/>
    <property type="project" value="UniProtKB-KW"/>
</dbReference>
<dbReference type="PRINTS" id="PR00328">
    <property type="entry name" value="SAR1GTPBP"/>
</dbReference>
<dbReference type="InterPro" id="IPR027417">
    <property type="entry name" value="P-loop_NTPase"/>
</dbReference>
<evidence type="ECO:0000313" key="9">
    <source>
        <dbReference type="Proteomes" id="UP000039324"/>
    </source>
</evidence>
<name>A0A0G4ILP3_PLABS</name>
<dbReference type="InterPro" id="IPR006689">
    <property type="entry name" value="Small_GTPase_ARF/SAR"/>
</dbReference>
<comment type="similarity">
    <text evidence="1 6">Belongs to the small GTPase superfamily. Arf family.</text>
</comment>
<evidence type="ECO:0000256" key="4">
    <source>
        <dbReference type="PIRSR" id="PIRSR606689-1"/>
    </source>
</evidence>
<geneLocation type="mitochondrion" evidence="8"/>
<feature type="binding site" evidence="4">
    <location>
        <begin position="57"/>
        <end position="64"/>
    </location>
    <ligand>
        <name>GTP</name>
        <dbReference type="ChEBI" id="CHEBI:37565"/>
    </ligand>
</feature>
<dbReference type="GO" id="GO:0046872">
    <property type="term" value="F:metal ion binding"/>
    <property type="evidence" value="ECO:0007669"/>
    <property type="project" value="UniProtKB-KW"/>
</dbReference>
<evidence type="ECO:0000313" key="7">
    <source>
        <dbReference type="EMBL" id="CEO96088.1"/>
    </source>
</evidence>
<keyword evidence="2 4" id="KW-0547">Nucleotide-binding</keyword>
<proteinExistence type="inferred from homology"/>
<feature type="binding site" evidence="4">
    <location>
        <begin position="161"/>
        <end position="164"/>
    </location>
    <ligand>
        <name>GTP</name>
        <dbReference type="ChEBI" id="CHEBI:37565"/>
    </ligand>
</feature>
<keyword evidence="8" id="KW-0496">Mitochondrion</keyword>
<feature type="binding site" evidence="5">
    <location>
        <position position="64"/>
    </location>
    <ligand>
        <name>Mg(2+)</name>
        <dbReference type="ChEBI" id="CHEBI:18420"/>
    </ligand>
</feature>
<evidence type="ECO:0000256" key="6">
    <source>
        <dbReference type="RuleBase" id="RU003925"/>
    </source>
</evidence>
<protein>
    <submittedName>
        <fullName evidence="7">Uncharacterized protein</fullName>
    </submittedName>
</protein>
<dbReference type="InterPro" id="IPR024156">
    <property type="entry name" value="Small_GTPase_ARF"/>
</dbReference>
<dbReference type="EMBL" id="CDSF01000046">
    <property type="protein sequence ID" value="CEO96088.1"/>
    <property type="molecule type" value="Genomic_DNA"/>
</dbReference>
<dbReference type="PROSITE" id="PS51417">
    <property type="entry name" value="ARF"/>
    <property type="match status" value="1"/>
</dbReference>
<keyword evidence="5" id="KW-0460">Magnesium</keyword>
<dbReference type="NCBIfam" id="TIGR00231">
    <property type="entry name" value="small_GTP"/>
    <property type="match status" value="1"/>
</dbReference>
<accession>A0A0G4ILP3</accession>
<dbReference type="GO" id="GO:0003924">
    <property type="term" value="F:GTPase activity"/>
    <property type="evidence" value="ECO:0007669"/>
    <property type="project" value="InterPro"/>
</dbReference>
<keyword evidence="5" id="KW-0479">Metal-binding</keyword>
<evidence type="ECO:0000256" key="1">
    <source>
        <dbReference type="ARBA" id="ARBA00010290"/>
    </source>
</evidence>
<keyword evidence="3 4" id="KW-0342">GTP-binding</keyword>
<evidence type="ECO:0000256" key="3">
    <source>
        <dbReference type="ARBA" id="ARBA00023134"/>
    </source>
</evidence>
<dbReference type="OrthoDB" id="2011769at2759"/>
<evidence type="ECO:0000256" key="5">
    <source>
        <dbReference type="PIRSR" id="PIRSR606689-2"/>
    </source>
</evidence>
<reference evidence="7 9" key="1">
    <citation type="submission" date="2015-02" db="EMBL/GenBank/DDBJ databases">
        <authorList>
            <person name="Chooi Y.-H."/>
        </authorList>
    </citation>
    <scope>NUCLEOTIDE SEQUENCE [LARGE SCALE GENOMIC DNA]</scope>
    <source>
        <strain evidence="7">E3</strain>
    </source>
</reference>
<feature type="binding site" evidence="5">
    <location>
        <position position="83"/>
    </location>
    <ligand>
        <name>Mg(2+)</name>
        <dbReference type="ChEBI" id="CHEBI:18420"/>
    </ligand>
</feature>
<organism evidence="7 9">
    <name type="scientific">Plasmodiophora brassicae</name>
    <name type="common">Clubroot disease agent</name>
    <dbReference type="NCBI Taxonomy" id="37360"/>
    <lineage>
        <taxon>Eukaryota</taxon>
        <taxon>Sar</taxon>
        <taxon>Rhizaria</taxon>
        <taxon>Endomyxa</taxon>
        <taxon>Phytomyxea</taxon>
        <taxon>Plasmodiophorida</taxon>
        <taxon>Plasmodiophoridae</taxon>
        <taxon>Plasmodiophora</taxon>
    </lineage>
</organism>
<dbReference type="Proteomes" id="UP000290189">
    <property type="component" value="Unassembled WGS sequence"/>
</dbReference>
<dbReference type="AlphaFoldDB" id="A0A0G4ILP3"/>
<feature type="binding site" evidence="4">
    <location>
        <position position="105"/>
    </location>
    <ligand>
        <name>GTP</name>
        <dbReference type="ChEBI" id="CHEBI:37565"/>
    </ligand>
</feature>
<dbReference type="EMBL" id="OVEO01000001">
    <property type="protein sequence ID" value="SPQ93367.1"/>
    <property type="molecule type" value="Genomic_DNA"/>
</dbReference>
<dbReference type="PANTHER" id="PTHR11711">
    <property type="entry name" value="ADP RIBOSYLATION FACTOR-RELATED"/>
    <property type="match status" value="1"/>
</dbReference>
<keyword evidence="9" id="KW-1185">Reference proteome</keyword>
<sequence>MQVCQEIRPSSIEAPLVPVLRPPDLASASGAPSMGLLLSTLWARWFGGKERRLLLLGLDNAGKTTLLNRIHKPDSISTATIPTVGFNMQHCVVDNVHIAMWDLGGQTSIRRYWRLYVKNTDAIIYVVDSTDRDRFELARTELLGVLEEEELGGVMVLVMANKQDIPGATPAGDLSNALGLTRLRDRPWHICAASAKTGEGVTDGLKWIVDQLRATK</sequence>
<dbReference type="InterPro" id="IPR005225">
    <property type="entry name" value="Small_GTP-bd"/>
</dbReference>